<proteinExistence type="predicted"/>
<protein>
    <recommendedName>
        <fullName evidence="4">BZIP domain-containing protein</fullName>
    </recommendedName>
</protein>
<dbReference type="SUPFAM" id="SSF57959">
    <property type="entry name" value="Leucine zipper domain"/>
    <property type="match status" value="1"/>
</dbReference>
<dbReference type="CDD" id="cd14688">
    <property type="entry name" value="bZIP_YAP"/>
    <property type="match status" value="1"/>
</dbReference>
<evidence type="ECO:0000313" key="3">
    <source>
        <dbReference type="EMBL" id="EXA28959.1"/>
    </source>
</evidence>
<keyword evidence="1" id="KW-0175">Coiled coil</keyword>
<dbReference type="Proteomes" id="UP000030751">
    <property type="component" value="Unassembled WGS sequence"/>
</dbReference>
<organism evidence="3">
    <name type="scientific">Fusarium oxysporum f. sp. pisi HDV247</name>
    <dbReference type="NCBI Taxonomy" id="1080344"/>
    <lineage>
        <taxon>Eukaryota</taxon>
        <taxon>Fungi</taxon>
        <taxon>Dikarya</taxon>
        <taxon>Ascomycota</taxon>
        <taxon>Pezizomycotina</taxon>
        <taxon>Sordariomycetes</taxon>
        <taxon>Hypocreomycetidae</taxon>
        <taxon>Hypocreales</taxon>
        <taxon>Nectriaceae</taxon>
        <taxon>Fusarium</taxon>
        <taxon>Fusarium oxysporum species complex</taxon>
    </lineage>
</organism>
<dbReference type="OrthoDB" id="3535998at2759"/>
<dbReference type="EMBL" id="JH651164">
    <property type="protein sequence ID" value="EXA28959.1"/>
    <property type="molecule type" value="Genomic_DNA"/>
</dbReference>
<dbReference type="Gene3D" id="1.20.5.170">
    <property type="match status" value="1"/>
</dbReference>
<dbReference type="InterPro" id="IPR046347">
    <property type="entry name" value="bZIP_sf"/>
</dbReference>
<name>W9N8K9_FUSOX</name>
<reference evidence="3" key="1">
    <citation type="submission" date="2011-10" db="EMBL/GenBank/DDBJ databases">
        <title>The Genome Sequence of Fusarium oxysporum HDV247.</title>
        <authorList>
            <consortium name="The Broad Institute Genome Sequencing Platform"/>
            <person name="Ma L.-J."/>
            <person name="Gale L.R."/>
            <person name="Schwartz D.C."/>
            <person name="Zhou S."/>
            <person name="Corby-Kistler H."/>
            <person name="Young S.K."/>
            <person name="Zeng Q."/>
            <person name="Gargeya S."/>
            <person name="Fitzgerald M."/>
            <person name="Haas B."/>
            <person name="Abouelleil A."/>
            <person name="Alvarado L."/>
            <person name="Arachchi H.M."/>
            <person name="Berlin A."/>
            <person name="Brown A."/>
            <person name="Chapman S.B."/>
            <person name="Chen Z."/>
            <person name="Dunbar C."/>
            <person name="Freedman E."/>
            <person name="Gearin G."/>
            <person name="Goldberg J."/>
            <person name="Griggs A."/>
            <person name="Gujja S."/>
            <person name="Heiman D."/>
            <person name="Howarth C."/>
            <person name="Larson L."/>
            <person name="Lui A."/>
            <person name="MacDonald P.J.P."/>
            <person name="Montmayeur A."/>
            <person name="Murphy C."/>
            <person name="Neiman D."/>
            <person name="Pearson M."/>
            <person name="Priest M."/>
            <person name="Roberts A."/>
            <person name="Saif S."/>
            <person name="Shea T."/>
            <person name="Shenoy N."/>
            <person name="Sisk P."/>
            <person name="Stolte C."/>
            <person name="Sykes S."/>
            <person name="Wortman J."/>
            <person name="Nusbaum C."/>
            <person name="Birren B."/>
        </authorList>
    </citation>
    <scope>NUCLEOTIDE SEQUENCE [LARGE SCALE GENOMIC DNA]</scope>
    <source>
        <strain evidence="3">HDV247</strain>
    </source>
</reference>
<dbReference type="PANTHER" id="PTHR37012">
    <property type="entry name" value="B-ZIP TRANSCRIPTION FACTOR (EUROFUNG)-RELATED"/>
    <property type="match status" value="1"/>
</dbReference>
<evidence type="ECO:0000256" key="1">
    <source>
        <dbReference type="SAM" id="Coils"/>
    </source>
</evidence>
<reference evidence="3" key="2">
    <citation type="submission" date="2012-05" db="EMBL/GenBank/DDBJ databases">
        <title>Annotation of the Genome Sequence of Fusarium oxysporum HDV247.</title>
        <authorList>
            <consortium name="The Broad Institute Genomics Platform"/>
            <person name="Ma L.-J."/>
            <person name="Corby-Kistler H."/>
            <person name="Broz K."/>
            <person name="Gale L.R."/>
            <person name="Jonkers W."/>
            <person name="O'Donnell K."/>
            <person name="Ploetz R."/>
            <person name="Steinberg C."/>
            <person name="Schwartz D.C."/>
            <person name="VanEtten H."/>
            <person name="Zhou S."/>
            <person name="Young S.K."/>
            <person name="Zeng Q."/>
            <person name="Gargeya S."/>
            <person name="Fitzgerald M."/>
            <person name="Abouelleil A."/>
            <person name="Alvarado L."/>
            <person name="Chapman S.B."/>
            <person name="Gainer-Dewar J."/>
            <person name="Goldberg J."/>
            <person name="Griggs A."/>
            <person name="Gujja S."/>
            <person name="Hansen M."/>
            <person name="Howarth C."/>
            <person name="Imamovic A."/>
            <person name="Ireland A."/>
            <person name="Larimer J."/>
            <person name="McCowan C."/>
            <person name="Murphy C."/>
            <person name="Pearson M."/>
            <person name="Poon T.W."/>
            <person name="Priest M."/>
            <person name="Roberts A."/>
            <person name="Saif S."/>
            <person name="Shea T."/>
            <person name="Sykes S."/>
            <person name="Wortman J."/>
            <person name="Nusbaum C."/>
            <person name="Birren B."/>
        </authorList>
    </citation>
    <scope>NUCLEOTIDE SEQUENCE</scope>
    <source>
        <strain evidence="3">HDV247</strain>
    </source>
</reference>
<dbReference type="AlphaFoldDB" id="W9N8K9"/>
<evidence type="ECO:0000256" key="2">
    <source>
        <dbReference type="SAM" id="MobiDB-lite"/>
    </source>
</evidence>
<evidence type="ECO:0008006" key="4">
    <source>
        <dbReference type="Google" id="ProtNLM"/>
    </source>
</evidence>
<gene>
    <name evidence="3" type="ORF">FOVG_19474</name>
</gene>
<sequence length="296" mass="32701">MTPSSSAEPAKPKRKGARRISTLTPSQLARKRAKDRETQRAIRARTKEHIERLDRELVVLKLSQSCDQTVQELLNRNSALEEELMRLKKDMRVQITSSLYSAPGLNSPQLSLPESFSSTLTYNDNLGTSSDAIHSPRGSLFSSDYYNFLPDYSQQHVPLSNNCESLASTASCPTPSNVSTPSSSADYNAGYIPVSVLSSILPSSTNSSNISVMFHKDVEMNYNNVGHHSIIPQGLPLPDVSEESSSTQSLDAGFQLNNPPLQSGTPYSHRYISHQGCKQINQIKSGIQFDLIWIQK</sequence>
<dbReference type="PANTHER" id="PTHR37012:SF2">
    <property type="entry name" value="BZIP DOMAIN-CONTAINING PROTEIN-RELATED"/>
    <property type="match status" value="1"/>
</dbReference>
<feature type="region of interest" description="Disordered" evidence="2">
    <location>
        <begin position="1"/>
        <end position="40"/>
    </location>
</feature>
<feature type="coiled-coil region" evidence="1">
    <location>
        <begin position="63"/>
        <end position="90"/>
    </location>
</feature>
<accession>W9N8K9</accession>
<dbReference type="GO" id="GO:0003700">
    <property type="term" value="F:DNA-binding transcription factor activity"/>
    <property type="evidence" value="ECO:0007669"/>
    <property type="project" value="InterPro"/>
</dbReference>
<dbReference type="HOGENOM" id="CLU_079681_1_0_1"/>